<dbReference type="InterPro" id="IPR025549">
    <property type="entry name" value="YjzC"/>
</dbReference>
<dbReference type="AlphaFoldDB" id="A0A167BG43"/>
<protein>
    <recommendedName>
        <fullName evidence="4">YjzC family protein</fullName>
    </recommendedName>
</protein>
<feature type="compositionally biased region" description="Basic and acidic residues" evidence="1">
    <location>
        <begin position="1"/>
        <end position="11"/>
    </location>
</feature>
<keyword evidence="3" id="KW-1185">Reference proteome</keyword>
<proteinExistence type="predicted"/>
<feature type="region of interest" description="Disordered" evidence="1">
    <location>
        <begin position="38"/>
        <end position="68"/>
    </location>
</feature>
<gene>
    <name evidence="2" type="ORF">PNBC_18845</name>
</gene>
<dbReference type="Proteomes" id="UP000077134">
    <property type="component" value="Unassembled WGS sequence"/>
</dbReference>
<sequence>MGEKTEFRVGDRAPNNGHYMEFGESLDTPIVDPKHVTLRKGDRFPNTSNQNRKWKKVNKGKSHNHYDK</sequence>
<dbReference type="Pfam" id="PF14168">
    <property type="entry name" value="YjzC"/>
    <property type="match status" value="1"/>
</dbReference>
<comment type="caution">
    <text evidence="2">The sequence shown here is derived from an EMBL/GenBank/DDBJ whole genome shotgun (WGS) entry which is preliminary data.</text>
</comment>
<feature type="compositionally biased region" description="Basic residues" evidence="1">
    <location>
        <begin position="52"/>
        <end position="68"/>
    </location>
</feature>
<accession>A0A167BG43</accession>
<dbReference type="OrthoDB" id="5244304at2"/>
<evidence type="ECO:0000256" key="1">
    <source>
        <dbReference type="SAM" id="MobiDB-lite"/>
    </source>
</evidence>
<reference evidence="2 3" key="1">
    <citation type="submission" date="2016-02" db="EMBL/GenBank/DDBJ databases">
        <title>Paenibacillus sp. LPB0068, isolated from Crassostrea gigas.</title>
        <authorList>
            <person name="Shin S.-K."/>
            <person name="Yi H."/>
        </authorList>
    </citation>
    <scope>NUCLEOTIDE SEQUENCE [LARGE SCALE GENOMIC DNA]</scope>
    <source>
        <strain evidence="2 3">LPB0068</strain>
    </source>
</reference>
<dbReference type="KEGG" id="pcx:LPB68_12045"/>
<feature type="region of interest" description="Disordered" evidence="1">
    <location>
        <begin position="1"/>
        <end position="25"/>
    </location>
</feature>
<dbReference type="RefSeq" id="WP_068660863.1">
    <property type="nucleotide sequence ID" value="NZ_CP017770.1"/>
</dbReference>
<organism evidence="2 3">
    <name type="scientific">Paenibacillus crassostreae</name>
    <dbReference type="NCBI Taxonomy" id="1763538"/>
    <lineage>
        <taxon>Bacteria</taxon>
        <taxon>Bacillati</taxon>
        <taxon>Bacillota</taxon>
        <taxon>Bacilli</taxon>
        <taxon>Bacillales</taxon>
        <taxon>Paenibacillaceae</taxon>
        <taxon>Paenibacillus</taxon>
    </lineage>
</organism>
<dbReference type="EMBL" id="LSFN01000036">
    <property type="protein sequence ID" value="OAB72040.1"/>
    <property type="molecule type" value="Genomic_DNA"/>
</dbReference>
<dbReference type="STRING" id="1763538.LPB68_12045"/>
<name>A0A167BG43_9BACL</name>
<evidence type="ECO:0008006" key="4">
    <source>
        <dbReference type="Google" id="ProtNLM"/>
    </source>
</evidence>
<evidence type="ECO:0000313" key="2">
    <source>
        <dbReference type="EMBL" id="OAB72040.1"/>
    </source>
</evidence>
<evidence type="ECO:0000313" key="3">
    <source>
        <dbReference type="Proteomes" id="UP000077134"/>
    </source>
</evidence>